<dbReference type="RefSeq" id="WP_219042258.1">
    <property type="nucleotide sequence ID" value="NZ_JAHWDQ010000001.1"/>
</dbReference>
<protein>
    <submittedName>
        <fullName evidence="2">Helix-turn-helix transcriptional regulator</fullName>
    </submittedName>
</protein>
<dbReference type="Pfam" id="PF17765">
    <property type="entry name" value="MLTR_LBD"/>
    <property type="match status" value="1"/>
</dbReference>
<sequence length="278" mass="31338">MKDNTPRPVFGRFLKFWRGVHQLSQEDLADRLNSSPRHISRLENGNSRPSETMVLDIARALSLGRRDLTHLLIAAGFAPREERVDFNAPELKWLRKALLMNLRALDPFPASVIDSSTNILMVNRGWVRFYSRIVSAEALTSVTNFYDFIFSHSGAGNIVSDWPDTLSAILMSIQQTALFTGDETALNTIERLQAYPSAPADWRQRAARTEPMASFRVQLDIEGELKRFFSVGTMVGALGPTAFASEPQLSIVTLYPEDEAYDFGDSLDHDLEHPLLFY</sequence>
<gene>
    <name evidence="2" type="ORF">KXJ70_04560</name>
</gene>
<dbReference type="CDD" id="cd00093">
    <property type="entry name" value="HTH_XRE"/>
    <property type="match status" value="1"/>
</dbReference>
<dbReference type="InterPro" id="IPR041413">
    <property type="entry name" value="MLTR_LBD"/>
</dbReference>
<dbReference type="InterPro" id="IPR001387">
    <property type="entry name" value="Cro/C1-type_HTH"/>
</dbReference>
<name>A0ABS6VNZ6_9GAMM</name>
<dbReference type="PROSITE" id="PS50943">
    <property type="entry name" value="HTH_CROC1"/>
    <property type="match status" value="1"/>
</dbReference>
<accession>A0ABS6VNZ6</accession>
<dbReference type="PANTHER" id="PTHR35010:SF4">
    <property type="entry name" value="BLL5781 PROTEIN"/>
    <property type="match status" value="1"/>
</dbReference>
<dbReference type="SMART" id="SM00530">
    <property type="entry name" value="HTH_XRE"/>
    <property type="match status" value="1"/>
</dbReference>
<dbReference type="EMBL" id="JAHWDQ010000001">
    <property type="protein sequence ID" value="MBW2940032.1"/>
    <property type="molecule type" value="Genomic_DNA"/>
</dbReference>
<reference evidence="2" key="1">
    <citation type="submission" date="2021-07" db="EMBL/GenBank/DDBJ databases">
        <title>Zhongshania sp. CAU 1632 isolated from seawater.</title>
        <authorList>
            <person name="Kim W."/>
        </authorList>
    </citation>
    <scope>NUCLEOTIDE SEQUENCE</scope>
    <source>
        <strain evidence="2">CAU 1632</strain>
    </source>
</reference>
<dbReference type="Pfam" id="PF01381">
    <property type="entry name" value="HTH_3"/>
    <property type="match status" value="1"/>
</dbReference>
<organism evidence="2 3">
    <name type="scientific">Zhongshania aquimaris</name>
    <dbReference type="NCBI Taxonomy" id="2857107"/>
    <lineage>
        <taxon>Bacteria</taxon>
        <taxon>Pseudomonadati</taxon>
        <taxon>Pseudomonadota</taxon>
        <taxon>Gammaproteobacteria</taxon>
        <taxon>Cellvibrionales</taxon>
        <taxon>Spongiibacteraceae</taxon>
        <taxon>Zhongshania</taxon>
    </lineage>
</organism>
<comment type="caution">
    <text evidence="2">The sequence shown here is derived from an EMBL/GenBank/DDBJ whole genome shotgun (WGS) entry which is preliminary data.</text>
</comment>
<dbReference type="Proteomes" id="UP001166291">
    <property type="component" value="Unassembled WGS sequence"/>
</dbReference>
<dbReference type="PANTHER" id="PTHR35010">
    <property type="entry name" value="BLL4672 PROTEIN-RELATED"/>
    <property type="match status" value="1"/>
</dbReference>
<keyword evidence="3" id="KW-1185">Reference proteome</keyword>
<proteinExistence type="predicted"/>
<feature type="domain" description="HTH cro/C1-type" evidence="1">
    <location>
        <begin position="14"/>
        <end position="68"/>
    </location>
</feature>
<evidence type="ECO:0000259" key="1">
    <source>
        <dbReference type="PROSITE" id="PS50943"/>
    </source>
</evidence>
<evidence type="ECO:0000313" key="2">
    <source>
        <dbReference type="EMBL" id="MBW2940032.1"/>
    </source>
</evidence>
<evidence type="ECO:0000313" key="3">
    <source>
        <dbReference type="Proteomes" id="UP001166291"/>
    </source>
</evidence>